<dbReference type="SUPFAM" id="SSF49899">
    <property type="entry name" value="Concanavalin A-like lectins/glucanases"/>
    <property type="match status" value="1"/>
</dbReference>
<dbReference type="InterPro" id="IPR001791">
    <property type="entry name" value="Laminin_G"/>
</dbReference>
<evidence type="ECO:0000256" key="4">
    <source>
        <dbReference type="ARBA" id="ARBA00022737"/>
    </source>
</evidence>
<evidence type="ECO:0000256" key="5">
    <source>
        <dbReference type="ARBA" id="ARBA00023157"/>
    </source>
</evidence>
<dbReference type="SMART" id="SM00209">
    <property type="entry name" value="TSP1"/>
    <property type="match status" value="1"/>
</dbReference>
<reference evidence="8" key="1">
    <citation type="journal article" date="2013" name="Genome Biol.">
        <title>Draft genome of the mountain pine beetle, Dendroctonus ponderosae Hopkins, a major forest pest.</title>
        <authorList>
            <person name="Keeling C.I."/>
            <person name="Yuen M.M."/>
            <person name="Liao N.Y."/>
            <person name="Docking T.R."/>
            <person name="Chan S.K."/>
            <person name="Taylor G.A."/>
            <person name="Palmquist D.L."/>
            <person name="Jackman S.D."/>
            <person name="Nguyen A."/>
            <person name="Li M."/>
            <person name="Henderson H."/>
            <person name="Janes J.K."/>
            <person name="Zhao Y."/>
            <person name="Pandoh P."/>
            <person name="Moore R."/>
            <person name="Sperling F.A."/>
            <person name="Huber D.P."/>
            <person name="Birol I."/>
            <person name="Jones S.J."/>
            <person name="Bohlmann J."/>
        </authorList>
    </citation>
    <scope>NUCLEOTIDE SEQUENCE</scope>
</reference>
<dbReference type="InterPro" id="IPR000884">
    <property type="entry name" value="TSP1_rpt"/>
</dbReference>
<evidence type="ECO:0000313" key="7">
    <source>
        <dbReference type="EnsemblMetazoa" id="XP_019768689.1"/>
    </source>
</evidence>
<keyword evidence="5" id="KW-1015">Disulfide bond</keyword>
<dbReference type="PANTHER" id="PTHR22906:SF43">
    <property type="entry name" value="PROPERDIN"/>
    <property type="match status" value="1"/>
</dbReference>
<dbReference type="Pfam" id="PF00090">
    <property type="entry name" value="TSP_1"/>
    <property type="match status" value="1"/>
</dbReference>
<keyword evidence="4" id="KW-0677">Repeat</keyword>
<dbReference type="InterPro" id="IPR048287">
    <property type="entry name" value="TSPN-like_N"/>
</dbReference>
<accession>A0AAR5Q615</accession>
<dbReference type="InterPro" id="IPR036383">
    <property type="entry name" value="TSP1_rpt_sf"/>
</dbReference>
<name>A0AAR5Q615_DENPD</name>
<dbReference type="Gene3D" id="2.60.120.200">
    <property type="match status" value="1"/>
</dbReference>
<dbReference type="AlphaFoldDB" id="A0AAR5Q615"/>
<evidence type="ECO:0000256" key="1">
    <source>
        <dbReference type="ARBA" id="ARBA00004613"/>
    </source>
</evidence>
<sequence>MHIKTLVIIAAVNTICKCCDLEELLGPKQTSLEDATLRSSLVFRGMALPIQDPAFSVFTVFFELITVYKGDGFLKEWRKLNNYFRKINVTFETRTTAADCLDGNKVPRDYVVFASLIQDEIRAGSVAKWDENADLRVWKALGWSQWSDWSSCSVSCSAGIQQRTRHCLQQKCSGFNIQQRHCNLFSCSETVTPLDQKSGKFFHPSQDRWQPLADRPTAWRLTPNSYIWIPASLLFSDEECRNIPKDFSLALTMRVPNATLGTVFSVRSRSRQHLYLSLEVTGADLKLIHAAESGTDMVRIPAGLDDGVWHQIAFSLREGRILDVFVDCEWSRTEVLLAHSLEVPDDCDIIVGYLFTGDLEQLSIIKNPHAAHLQCSNTPIPIEDPDVRFTKDGFKLFTRKHAVKSRKHRY</sequence>
<protein>
    <recommendedName>
        <fullName evidence="6">Thrombospondin-like N-terminal domain-containing protein</fullName>
    </recommendedName>
</protein>
<dbReference type="EnsemblMetazoa" id="XM_019913130.1">
    <property type="protein sequence ID" value="XP_019768689.1"/>
    <property type="gene ID" value="LOC109543420"/>
</dbReference>
<dbReference type="SMART" id="SM00210">
    <property type="entry name" value="TSPN"/>
    <property type="match status" value="1"/>
</dbReference>
<keyword evidence="3" id="KW-0732">Signal</keyword>
<dbReference type="CDD" id="cd00110">
    <property type="entry name" value="LamG"/>
    <property type="match status" value="1"/>
</dbReference>
<proteinExistence type="predicted"/>
<keyword evidence="2" id="KW-0964">Secreted</keyword>
<feature type="domain" description="Thrombospondin-like N-terminal" evidence="6">
    <location>
        <begin position="193"/>
        <end position="368"/>
    </location>
</feature>
<keyword evidence="8" id="KW-1185">Reference proteome</keyword>
<dbReference type="Pfam" id="PF02210">
    <property type="entry name" value="Laminin_G_2"/>
    <property type="match status" value="1"/>
</dbReference>
<organism evidence="7 8">
    <name type="scientific">Dendroctonus ponderosae</name>
    <name type="common">Mountain pine beetle</name>
    <dbReference type="NCBI Taxonomy" id="77166"/>
    <lineage>
        <taxon>Eukaryota</taxon>
        <taxon>Metazoa</taxon>
        <taxon>Ecdysozoa</taxon>
        <taxon>Arthropoda</taxon>
        <taxon>Hexapoda</taxon>
        <taxon>Insecta</taxon>
        <taxon>Pterygota</taxon>
        <taxon>Neoptera</taxon>
        <taxon>Endopterygota</taxon>
        <taxon>Coleoptera</taxon>
        <taxon>Polyphaga</taxon>
        <taxon>Cucujiformia</taxon>
        <taxon>Curculionidae</taxon>
        <taxon>Scolytinae</taxon>
        <taxon>Dendroctonus</taxon>
    </lineage>
</organism>
<dbReference type="InterPro" id="IPR013320">
    <property type="entry name" value="ConA-like_dom_sf"/>
</dbReference>
<reference evidence="7" key="2">
    <citation type="submission" date="2024-08" db="UniProtKB">
        <authorList>
            <consortium name="EnsemblMetazoa"/>
        </authorList>
    </citation>
    <scope>IDENTIFICATION</scope>
</reference>
<comment type="subcellular location">
    <subcellularLocation>
        <location evidence="1">Secreted</location>
    </subcellularLocation>
</comment>
<dbReference type="PANTHER" id="PTHR22906">
    <property type="entry name" value="PROPERDIN"/>
    <property type="match status" value="1"/>
</dbReference>
<dbReference type="PROSITE" id="PS50092">
    <property type="entry name" value="TSP1"/>
    <property type="match status" value="1"/>
</dbReference>
<evidence type="ECO:0000256" key="3">
    <source>
        <dbReference type="ARBA" id="ARBA00022729"/>
    </source>
</evidence>
<evidence type="ECO:0000259" key="6">
    <source>
        <dbReference type="SMART" id="SM00210"/>
    </source>
</evidence>
<evidence type="ECO:0000256" key="2">
    <source>
        <dbReference type="ARBA" id="ARBA00022525"/>
    </source>
</evidence>
<dbReference type="Proteomes" id="UP000019118">
    <property type="component" value="Unassembled WGS sequence"/>
</dbReference>
<evidence type="ECO:0000313" key="8">
    <source>
        <dbReference type="Proteomes" id="UP000019118"/>
    </source>
</evidence>
<dbReference type="Gene3D" id="2.20.100.10">
    <property type="entry name" value="Thrombospondin type-1 (TSP1) repeat"/>
    <property type="match status" value="1"/>
</dbReference>
<dbReference type="SUPFAM" id="SSF82895">
    <property type="entry name" value="TSP-1 type 1 repeat"/>
    <property type="match status" value="1"/>
</dbReference>
<dbReference type="InterPro" id="IPR052065">
    <property type="entry name" value="Compl_asym_regulator"/>
</dbReference>